<name>A0A833M1I5_9LEPT</name>
<proteinExistence type="predicted"/>
<sequence>MTVYKLKPWMWILPAALMVSHGIFVESWEHIFVHPSEFFPDLLLCYLSFLAFTMKISVGETGLHFHCMAFPYMNERVMWSDVKQVFDKKVVFYSRKRNRLTVFPLSLFKGNLIADIKKRLPA</sequence>
<gene>
    <name evidence="1" type="ORF">F9K24_10455</name>
</gene>
<dbReference type="AlphaFoldDB" id="A0A833M1I5"/>
<dbReference type="EMBL" id="WBUI01000009">
    <property type="protein sequence ID" value="KAB2932340.1"/>
    <property type="molecule type" value="Genomic_DNA"/>
</dbReference>
<accession>A0A833M1I5</accession>
<organism evidence="1 2">
    <name type="scientific">Leptonema illini</name>
    <dbReference type="NCBI Taxonomy" id="183"/>
    <lineage>
        <taxon>Bacteria</taxon>
        <taxon>Pseudomonadati</taxon>
        <taxon>Spirochaetota</taxon>
        <taxon>Spirochaetia</taxon>
        <taxon>Leptospirales</taxon>
        <taxon>Leptospiraceae</taxon>
        <taxon>Leptonema</taxon>
    </lineage>
</organism>
<protein>
    <submittedName>
        <fullName evidence="1">Uncharacterized protein</fullName>
    </submittedName>
</protein>
<reference evidence="1 2" key="1">
    <citation type="submission" date="2019-10" db="EMBL/GenBank/DDBJ databases">
        <title>Extracellular Electron Transfer in a Candidatus Methanoperedens spp. Enrichment Culture.</title>
        <authorList>
            <person name="Berger S."/>
            <person name="Rangel Shaw D."/>
            <person name="Berben T."/>
            <person name="In 'T Zandt M."/>
            <person name="Frank J."/>
            <person name="Reimann J."/>
            <person name="Jetten M.S.M."/>
            <person name="Welte C.U."/>
        </authorList>
    </citation>
    <scope>NUCLEOTIDE SEQUENCE [LARGE SCALE GENOMIC DNA]</scope>
    <source>
        <strain evidence="1">SB12</strain>
    </source>
</reference>
<evidence type="ECO:0000313" key="2">
    <source>
        <dbReference type="Proteomes" id="UP000460298"/>
    </source>
</evidence>
<dbReference type="Proteomes" id="UP000460298">
    <property type="component" value="Unassembled WGS sequence"/>
</dbReference>
<comment type="caution">
    <text evidence="1">The sequence shown here is derived from an EMBL/GenBank/DDBJ whole genome shotgun (WGS) entry which is preliminary data.</text>
</comment>
<evidence type="ECO:0000313" key="1">
    <source>
        <dbReference type="EMBL" id="KAB2932340.1"/>
    </source>
</evidence>